<gene>
    <name evidence="2" type="ORF">GCM10010497_49790</name>
</gene>
<organism evidence="2 3">
    <name type="scientific">Streptomyces cinereoruber</name>
    <dbReference type="NCBI Taxonomy" id="67260"/>
    <lineage>
        <taxon>Bacteria</taxon>
        <taxon>Bacillati</taxon>
        <taxon>Actinomycetota</taxon>
        <taxon>Actinomycetes</taxon>
        <taxon>Kitasatosporales</taxon>
        <taxon>Streptomycetaceae</taxon>
        <taxon>Streptomyces</taxon>
    </lineage>
</organism>
<feature type="compositionally biased region" description="Low complexity" evidence="1">
    <location>
        <begin position="31"/>
        <end position="45"/>
    </location>
</feature>
<evidence type="ECO:0000256" key="1">
    <source>
        <dbReference type="SAM" id="MobiDB-lite"/>
    </source>
</evidence>
<sequence>MPDVVGGRRPGGSVRVCGGPVPGEGGRASDGRASSGRTSGGRAPAQRLPYGRTSPSRVPSRSVILVSSSAVVSNVLSGSVMDRSCGPLVACPLRGGHGCFP</sequence>
<dbReference type="Proteomes" id="UP000642014">
    <property type="component" value="Unassembled WGS sequence"/>
</dbReference>
<feature type="compositionally biased region" description="Low complexity" evidence="1">
    <location>
        <begin position="1"/>
        <end position="19"/>
    </location>
</feature>
<dbReference type="EMBL" id="BMSJ01000010">
    <property type="protein sequence ID" value="GGR40709.1"/>
    <property type="molecule type" value="Genomic_DNA"/>
</dbReference>
<comment type="caution">
    <text evidence="2">The sequence shown here is derived from an EMBL/GenBank/DDBJ whole genome shotgun (WGS) entry which is preliminary data.</text>
</comment>
<accession>A0AAV4KQP3</accession>
<evidence type="ECO:0000313" key="3">
    <source>
        <dbReference type="Proteomes" id="UP000642014"/>
    </source>
</evidence>
<reference evidence="2 3" key="1">
    <citation type="journal article" date="2014" name="Int. J. Syst. Evol. Microbiol.">
        <title>Complete genome sequence of Corynebacterium casei LMG S-19264T (=DSM 44701T), isolated from a smear-ripened cheese.</title>
        <authorList>
            <consortium name="US DOE Joint Genome Institute (JGI-PGF)"/>
            <person name="Walter F."/>
            <person name="Albersmeier A."/>
            <person name="Kalinowski J."/>
            <person name="Ruckert C."/>
        </authorList>
    </citation>
    <scope>NUCLEOTIDE SEQUENCE [LARGE SCALE GENOMIC DNA]</scope>
    <source>
        <strain evidence="2 3">JCM 4205</strain>
    </source>
</reference>
<evidence type="ECO:0000313" key="2">
    <source>
        <dbReference type="EMBL" id="GGR40709.1"/>
    </source>
</evidence>
<protein>
    <submittedName>
        <fullName evidence="2">Uncharacterized protein</fullName>
    </submittedName>
</protein>
<feature type="region of interest" description="Disordered" evidence="1">
    <location>
        <begin position="1"/>
        <end position="59"/>
    </location>
</feature>
<name>A0AAV4KQP3_9ACTN</name>
<dbReference type="AlphaFoldDB" id="A0AAV4KQP3"/>
<proteinExistence type="predicted"/>